<organism evidence="2 3">
    <name type="scientific">Botryotinia narcissicola</name>
    <dbReference type="NCBI Taxonomy" id="278944"/>
    <lineage>
        <taxon>Eukaryota</taxon>
        <taxon>Fungi</taxon>
        <taxon>Dikarya</taxon>
        <taxon>Ascomycota</taxon>
        <taxon>Pezizomycotina</taxon>
        <taxon>Leotiomycetes</taxon>
        <taxon>Helotiales</taxon>
        <taxon>Sclerotiniaceae</taxon>
        <taxon>Botryotinia</taxon>
    </lineage>
</organism>
<feature type="region of interest" description="Disordered" evidence="1">
    <location>
        <begin position="1"/>
        <end position="178"/>
    </location>
</feature>
<feature type="compositionally biased region" description="Basic and acidic residues" evidence="1">
    <location>
        <begin position="143"/>
        <end position="154"/>
    </location>
</feature>
<dbReference type="AlphaFoldDB" id="A0A4Z1J9A8"/>
<feature type="compositionally biased region" description="Polar residues" evidence="1">
    <location>
        <begin position="56"/>
        <end position="91"/>
    </location>
</feature>
<protein>
    <submittedName>
        <fullName evidence="2">Uncharacterized protein</fullName>
    </submittedName>
</protein>
<feature type="compositionally biased region" description="Basic and acidic residues" evidence="1">
    <location>
        <begin position="106"/>
        <end position="130"/>
    </location>
</feature>
<name>A0A4Z1J9A8_9HELO</name>
<keyword evidence="3" id="KW-1185">Reference proteome</keyword>
<evidence type="ECO:0000313" key="3">
    <source>
        <dbReference type="Proteomes" id="UP000297452"/>
    </source>
</evidence>
<dbReference type="Proteomes" id="UP000297452">
    <property type="component" value="Unassembled WGS sequence"/>
</dbReference>
<proteinExistence type="predicted"/>
<dbReference type="OrthoDB" id="3545472at2759"/>
<comment type="caution">
    <text evidence="2">The sequence shown here is derived from an EMBL/GenBank/DDBJ whole genome shotgun (WGS) entry which is preliminary data.</text>
</comment>
<gene>
    <name evidence="2" type="ORF">BOTNAR_0002g00130</name>
</gene>
<sequence length="475" mass="51887">MSSTPSASQHPKMLSPLSSKGTSSSPAAGSNTADSESIDSSSQPSLSKSSRGLCTPSRTPSFSLSSLATNGSYSNQTLTTMDPVSESSTAAAISGVPDTLQSTVTRNDESNKIKENMDLDEPHQVKESHSAKNAISNTKSKKRESGNDESHQAETPHSAKKLKKNASQFNDGLNGNKIIPDIDDFSGMRMTRARKRSAEKKIETTNTNVNKNLTAQPSNAEVNDVAASQNNTGRTSGGQRNAANMGHLTDAQGRDYSVEFKPEPYRSHKFYTLVRPENKKTLSFRVTKPMVPVDDAQYIWLQSQPKDVREKAENMDREGTSDLIGTFLEKTRKTLPNGDRIEDSLPVHYTSQFIKDHHAPISEDGRKRKGKSQTFKFKTYFPASALIETCPYLNVEFIETELETKSEESFALKAKIQEAIKIQKTKNVEAAKAARAAKAAEAVARGRPVASAASSRASPADYIRVGLECEMILDD</sequence>
<evidence type="ECO:0000313" key="2">
    <source>
        <dbReference type="EMBL" id="TGO70229.1"/>
    </source>
</evidence>
<reference evidence="2 3" key="1">
    <citation type="submission" date="2017-12" db="EMBL/GenBank/DDBJ databases">
        <title>Comparative genomics of Botrytis spp.</title>
        <authorList>
            <person name="Valero-Jimenez C.A."/>
            <person name="Tapia P."/>
            <person name="Veloso J."/>
            <person name="Silva-Moreno E."/>
            <person name="Staats M."/>
            <person name="Valdes J.H."/>
            <person name="Van Kan J.A.L."/>
        </authorList>
    </citation>
    <scope>NUCLEOTIDE SEQUENCE [LARGE SCALE GENOMIC DNA]</scope>
    <source>
        <strain evidence="2 3">MUCL2120</strain>
    </source>
</reference>
<feature type="compositionally biased region" description="Low complexity" evidence="1">
    <location>
        <begin position="14"/>
        <end position="52"/>
    </location>
</feature>
<dbReference type="EMBL" id="PQXJ01000002">
    <property type="protein sequence ID" value="TGO70229.1"/>
    <property type="molecule type" value="Genomic_DNA"/>
</dbReference>
<evidence type="ECO:0000256" key="1">
    <source>
        <dbReference type="SAM" id="MobiDB-lite"/>
    </source>
</evidence>
<accession>A0A4Z1J9A8</accession>